<evidence type="ECO:0000313" key="2">
    <source>
        <dbReference type="Proteomes" id="UP001172386"/>
    </source>
</evidence>
<organism evidence="1 2">
    <name type="scientific">Neophaeococcomyces mojaviensis</name>
    <dbReference type="NCBI Taxonomy" id="3383035"/>
    <lineage>
        <taxon>Eukaryota</taxon>
        <taxon>Fungi</taxon>
        <taxon>Dikarya</taxon>
        <taxon>Ascomycota</taxon>
        <taxon>Pezizomycotina</taxon>
        <taxon>Eurotiomycetes</taxon>
        <taxon>Chaetothyriomycetidae</taxon>
        <taxon>Chaetothyriales</taxon>
        <taxon>Chaetothyriales incertae sedis</taxon>
        <taxon>Neophaeococcomyces</taxon>
    </lineage>
</organism>
<dbReference type="Proteomes" id="UP001172386">
    <property type="component" value="Unassembled WGS sequence"/>
</dbReference>
<protein>
    <submittedName>
        <fullName evidence="1">Alpha-glucosidase 2</fullName>
        <ecNumber evidence="1">3.2.1.22</ecNumber>
    </submittedName>
</protein>
<comment type="caution">
    <text evidence="1">The sequence shown here is derived from an EMBL/GenBank/DDBJ whole genome shotgun (WGS) entry which is preliminary data.</text>
</comment>
<keyword evidence="1" id="KW-0326">Glycosidase</keyword>
<name>A0ACC3AGX4_9EURO</name>
<reference evidence="1" key="1">
    <citation type="submission" date="2022-10" db="EMBL/GenBank/DDBJ databases">
        <title>Culturing micro-colonial fungi from biological soil crusts in the Mojave desert and describing Neophaeococcomyces mojavensis, and introducing the new genera and species Taxawa tesnikishii.</title>
        <authorList>
            <person name="Kurbessoian T."/>
            <person name="Stajich J.E."/>
        </authorList>
    </citation>
    <scope>NUCLEOTIDE SEQUENCE</scope>
    <source>
        <strain evidence="1">JES_112</strain>
    </source>
</reference>
<sequence length="749" mass="83205">MPSLTLNNDESHTAMGSTALSMAPGVDKSQVKGEFIVADGESFALNCKGMSYRFHVDEKTGDLRSDHFGGLVTEDPAIPGTTPPYGWSSTSHLRREFPELGKGDFRNPAVFIKHHEGFTVSHFKYQSYEVVDGKPEFSEMPATFGEADQVKTLILRMYDSYSHVAADLIYSVFPEHDAIVRRVVLTNKSENPVIIEKLASLSIDFPYAEYDMVGLRGEWARERSQFRHKVEYGMQSFGSNTGYSSHFYNPFLGITSPNTTESHGDAWGFSLVYTGSFIAEVERSPHGLVRASIGMNKYQLSWPLQPGETLASPECVAVYSSSGMGGMSRNFHRLYRQNLIKSKFVNETKPPLLNSWEGLYFDYDESKVEKLATTAAGLGVKLFVLDDGWFGVKHPRIDDTAGLGDWTVNPDKFPNGLKSIINKVTQLPVAGSSEKLQFGIWIEPEMVSPKSELYAKHPDWVMSAGLHDRSETRNQLVLNLALPEVQASIIDSITLLLKDANNSYVKWDHNRAIHESSAPQNYHANILGMYKVFDALTSRFPNILWEGCAAGGGRFDPGVLKYFPQIWASDNMDGIDRINIQFGTSVVYPLSTISAHVGAVPSHVTKRTQSLEFRAHVAMMGGSFGFELDPDKLDETERKKIPSLIALAEKINPIIIKGDLWRLRLPEASNHPAAMVVSPDGSQAVLFAFQMLSTTMHETPVLKLQGLDTAARYNLDGDKVYSGATLMNGGIQFAFNGDYDSKVIFLQRL</sequence>
<accession>A0ACC3AGX4</accession>
<gene>
    <name evidence="1" type="primary">AGL2</name>
    <name evidence="1" type="ORF">H2198_001740</name>
</gene>
<dbReference type="EMBL" id="JAPDRQ010000020">
    <property type="protein sequence ID" value="KAJ9661775.1"/>
    <property type="molecule type" value="Genomic_DNA"/>
</dbReference>
<dbReference type="EC" id="3.2.1.22" evidence="1"/>
<keyword evidence="1" id="KW-0378">Hydrolase</keyword>
<evidence type="ECO:0000313" key="1">
    <source>
        <dbReference type="EMBL" id="KAJ9661775.1"/>
    </source>
</evidence>
<proteinExistence type="predicted"/>
<keyword evidence="2" id="KW-1185">Reference proteome</keyword>